<feature type="region of interest" description="Disordered" evidence="1">
    <location>
        <begin position="597"/>
        <end position="630"/>
    </location>
</feature>
<accession>A0A4Z1E917</accession>
<dbReference type="OrthoDB" id="3549727at2759"/>
<evidence type="ECO:0000313" key="2">
    <source>
        <dbReference type="EMBL" id="TGO08636.1"/>
    </source>
</evidence>
<feature type="region of interest" description="Disordered" evidence="1">
    <location>
        <begin position="557"/>
        <end position="577"/>
    </location>
</feature>
<feature type="compositionally biased region" description="Basic and acidic residues" evidence="1">
    <location>
        <begin position="613"/>
        <end position="622"/>
    </location>
</feature>
<dbReference type="AlphaFoldDB" id="A0A4Z1E917"/>
<evidence type="ECO:0000313" key="3">
    <source>
        <dbReference type="Proteomes" id="UP000297777"/>
    </source>
</evidence>
<feature type="compositionally biased region" description="Polar residues" evidence="1">
    <location>
        <begin position="248"/>
        <end position="257"/>
    </location>
</feature>
<evidence type="ECO:0000256" key="1">
    <source>
        <dbReference type="SAM" id="MobiDB-lite"/>
    </source>
</evidence>
<name>A0A4Z1E917_9HELO</name>
<dbReference type="EMBL" id="PQXH01000199">
    <property type="protein sequence ID" value="TGO08636.1"/>
    <property type="molecule type" value="Genomic_DNA"/>
</dbReference>
<protein>
    <submittedName>
        <fullName evidence="2">Uncharacterized protein</fullName>
    </submittedName>
</protein>
<keyword evidence="3" id="KW-1185">Reference proteome</keyword>
<feature type="region of interest" description="Disordered" evidence="1">
    <location>
        <begin position="647"/>
        <end position="676"/>
    </location>
</feature>
<proteinExistence type="predicted"/>
<feature type="region of interest" description="Disordered" evidence="1">
    <location>
        <begin position="238"/>
        <end position="261"/>
    </location>
</feature>
<organism evidence="2 3">
    <name type="scientific">Botrytis tulipae</name>
    <dbReference type="NCBI Taxonomy" id="87230"/>
    <lineage>
        <taxon>Eukaryota</taxon>
        <taxon>Fungi</taxon>
        <taxon>Dikarya</taxon>
        <taxon>Ascomycota</taxon>
        <taxon>Pezizomycotina</taxon>
        <taxon>Leotiomycetes</taxon>
        <taxon>Helotiales</taxon>
        <taxon>Sclerotiniaceae</taxon>
        <taxon>Botrytis</taxon>
    </lineage>
</organism>
<gene>
    <name evidence="2" type="ORF">BTUL_0199g00060</name>
</gene>
<dbReference type="Proteomes" id="UP000297777">
    <property type="component" value="Unassembled WGS sequence"/>
</dbReference>
<comment type="caution">
    <text evidence="2">The sequence shown here is derived from an EMBL/GenBank/DDBJ whole genome shotgun (WGS) entry which is preliminary data.</text>
</comment>
<sequence length="676" mass="76391">MPKPNRHVDWLNNYFKVKNVNGDLELTSGRIAELCNKELNTEAWTKGPSPKNRRIMTNGVDAQTVGRHMQELKKKKFGKPRATRRTQSAIDRIERVFAKRDGRLLIGDRMLLAKLNQTNPENIKNYIEEKARKEAKRAKQAGGQVLQDWEARRRSMVVSNKYANKMWAEYNKPGKKDEYLQKLENGLISLKTGEAIEGNPINHPESSLNPAIGYKLSTSDGEGDDEAIDADASEAIVDDDYSIGNDIGSESGSQTGYDSVADSPEYPDHIDDLPQSPTQVETGINNKKLNLAKGNAENSGSQMDFEQNHCNTNRHPVFHNAEIGVPNPRTNLFEYAASNTRAMMQDKGPMTATMRPYRDNTTSRHMHMSFVPSPLVQPSRYIGEPMRQRQNERSHVGPREEQDMRACHVSYQVHENQHRYQDALQILSTAQLNKRKQPLLEQGVLDVRPLKRKCQPGEFFVPERQPEPQQHFPLEYPQNGLGVEESNVEESLEPSSDVGANQDRIIDSMIIEEPKELHERDMRVLAASTVRPRNHEDVDQGREADFWGIVAHPESGLRTEQVSSRQGRESVRLGRRSGDKPENVIVIPENCEEVETVEPGQGTGNRISIDARQPGKIDDKPGYLESASSPKGYANIWYSQGRIRTCEKPSKSPWQASHHFDGISTAISMRPARRKS</sequence>
<feature type="compositionally biased region" description="Basic and acidic residues" evidence="1">
    <location>
        <begin position="566"/>
        <end position="577"/>
    </location>
</feature>
<reference evidence="2 3" key="1">
    <citation type="submission" date="2017-12" db="EMBL/GenBank/DDBJ databases">
        <title>Comparative genomics of Botrytis spp.</title>
        <authorList>
            <person name="Valero-Jimenez C.A."/>
            <person name="Tapia P."/>
            <person name="Veloso J."/>
            <person name="Silva-Moreno E."/>
            <person name="Staats M."/>
            <person name="Valdes J.H."/>
            <person name="Van Kan J.A.L."/>
        </authorList>
    </citation>
    <scope>NUCLEOTIDE SEQUENCE [LARGE SCALE GENOMIC DNA]</scope>
    <source>
        <strain evidence="2 3">Bt9001</strain>
    </source>
</reference>